<sequence length="121" mass="13125">MCHQKDDRVKNGTSPTGWCIPASSPPLRDPFVPEILPGLDFAASCADVSLSVSPFSPHNLLTPPCVSNNNCSHTRAPGMSVHLSIPFKGKVPTHFCLFCVFLCKNMLSGCMPYYMCGKHGE</sequence>
<evidence type="ECO:0000313" key="1">
    <source>
        <dbReference type="EMBL" id="OWK55212.1"/>
    </source>
</evidence>
<dbReference type="AlphaFoldDB" id="A0A218UPC7"/>
<proteinExistence type="predicted"/>
<gene>
    <name evidence="1" type="ORF">RLOC_00004978</name>
</gene>
<comment type="caution">
    <text evidence="1">The sequence shown here is derived from an EMBL/GenBank/DDBJ whole genome shotgun (WGS) entry which is preliminary data.</text>
</comment>
<organism evidence="1 2">
    <name type="scientific">Lonchura striata</name>
    <name type="common">white-rumped munia</name>
    <dbReference type="NCBI Taxonomy" id="40157"/>
    <lineage>
        <taxon>Eukaryota</taxon>
        <taxon>Metazoa</taxon>
        <taxon>Chordata</taxon>
        <taxon>Craniata</taxon>
        <taxon>Vertebrata</taxon>
        <taxon>Euteleostomi</taxon>
        <taxon>Archelosauria</taxon>
        <taxon>Archosauria</taxon>
        <taxon>Dinosauria</taxon>
        <taxon>Saurischia</taxon>
        <taxon>Theropoda</taxon>
        <taxon>Coelurosauria</taxon>
        <taxon>Aves</taxon>
        <taxon>Neognathae</taxon>
        <taxon>Neoaves</taxon>
        <taxon>Telluraves</taxon>
        <taxon>Australaves</taxon>
        <taxon>Passeriformes</taxon>
        <taxon>Passeroidea</taxon>
        <taxon>Estrildidae</taxon>
        <taxon>Estrildinae</taxon>
        <taxon>Lonchura</taxon>
    </lineage>
</organism>
<reference evidence="1 2" key="1">
    <citation type="submission" date="2017-05" db="EMBL/GenBank/DDBJ databases">
        <title>Genome of assembly of the Bengalese finch, Lonchura striata domestica.</title>
        <authorList>
            <person name="Colquitt B.M."/>
            <person name="Brainard M.S."/>
        </authorList>
    </citation>
    <scope>NUCLEOTIDE SEQUENCE [LARGE SCALE GENOMIC DNA]</scope>
    <source>
        <strain evidence="1">White83orange57</strain>
    </source>
</reference>
<evidence type="ECO:0000313" key="2">
    <source>
        <dbReference type="Proteomes" id="UP000197619"/>
    </source>
</evidence>
<name>A0A218UPC7_9PASE</name>
<protein>
    <submittedName>
        <fullName evidence="1">Uncharacterized protein</fullName>
    </submittedName>
</protein>
<dbReference type="Proteomes" id="UP000197619">
    <property type="component" value="Unassembled WGS sequence"/>
</dbReference>
<keyword evidence="2" id="KW-1185">Reference proteome</keyword>
<accession>A0A218UPC7</accession>
<dbReference type="EMBL" id="MUZQ01000211">
    <property type="protein sequence ID" value="OWK55212.1"/>
    <property type="molecule type" value="Genomic_DNA"/>
</dbReference>